<evidence type="ECO:0000256" key="3">
    <source>
        <dbReference type="ARBA" id="ARBA00022801"/>
    </source>
</evidence>
<evidence type="ECO:0000259" key="7">
    <source>
        <dbReference type="PROSITE" id="PS50142"/>
    </source>
</evidence>
<dbReference type="EMBL" id="LAVV01007369">
    <property type="protein sequence ID" value="KNZ56170.1"/>
    <property type="molecule type" value="Genomic_DNA"/>
</dbReference>
<dbReference type="InterPro" id="IPR038248">
    <property type="entry name" value="Dicer_dimer_sf"/>
</dbReference>
<dbReference type="CDD" id="cd18034">
    <property type="entry name" value="DEXHc_dicer"/>
    <property type="match status" value="1"/>
</dbReference>
<sequence length="1653" mass="186154">MEGVLWMTSWSGLCGLIEHPEYTVNKGGLDIPKQIYSSYKTLFLYMCKLYYNGPVVGPRALLTSASSRNHPTIMDYTILSGVSLNHGTVKIPRLYQTELLEEAKKRNIIIRADTGTGKTLVALELIAWTAARTKAEPAHHQIQAFLVPTRPLVHQQAEYIQSQSPSLRVKAYTGDLQPELWNIDKWRSELNEVDLIVSTAQIFYDLISKGYWNFEDISLLIFDEAHHCRKNHVYNQIMRSHYHRLAQDSVVRRLPKILGLTASPIWDYKDLDKAESDIRFGVPSLESLQCALAAQIYEVRKHTEDVGKHNFKPSETAVYFEPSPAFQKLSHPPWEEINELLALHASPKVITAFESVCWELGTYAYYVAVFEWLKSLLNVGGSKQLMSGRLVDPSHQRKIQQVIEHVEKLVDIDDIPQDQLSPKVIALNKILANYQEKDDHDNFLCIVFVERRQYAHLLSILLQRNALLKDFIRPAPLTGHGAGNEVDLIGIKMDSKTQNKTVAKFRTGEHNLTIATSVAEEGLDFRACRVVIRFDLITTWKGYFPLISRAATFNLGDELERAILNTLSCSPPASRTNIWHLAGKTEEIFPFFARSSFFREELKAALYDRPEDELIEDGKIESTPQLICRLADGKDSILTYSAATSLLNDVCQLVPADEFLPVVAPEYVMTCLAESFRCQVTLPPMAALLPSQRTFTGLEMPTKRDAKRSAAFEACKFLRELGVLNEHFLPQREDKNTQICDADGREVQTTPLSEHVEAIVPNVYGDFRTSAEIWLHQLSFPDENSTGFSTIGFLCARHLSVPDGLQLFDHFPGTRPLPVKIERSQLIAWDKDESSINLERLETFTRMVMQAAINRRQYDGKLYFLVAPLLQGRCEIDWNLMNTPLTPLSSISDTSRYSCIIVPMRQLSHRIYETCESSDGLSDTSPPHLVPFSPSMRDFCKKISKFHTLGHFYKVVYEMKEEQFKGELVYLETTFQLYNNLSKSESPSTQPYRILLPLKLCKGTHISRSLWKVFSYLPSLTRLIHDAIQATALMKRLESPTMRILLAIEALTPPGVGAPWDYQTLETVGDAFLKLATTVHVYLTHLKKGEGDMSCVRSKSIDNAYLRRKALQANLPGSILSQRFRTDRFRDTQTEDGKELANGDFSRKIPRRVLSDVVEALLGAGFLTGGIALGLKVGTALDLCFGGTSPWGERELNFSFGAAAAQCALKESVLIKYEALQEKIGYVFNKQLLLIQALTHRSANSFMTNCYEREEWLGDAVIDMWIVDHAYKRFENPTAEELTLARAKIVSNGSLGFLAIKKLNLHEIIMHKSETFQQACAEAIEAIEPFTTIEEYFSNINNLFVVFDPPKILNDVLEAIVGAVFIDSGFNLQTVYQTLDTIFQEVTPGMSQLVARDPLSTMLRLRDRYQCAGLRRISTIINEPSPEGEDKKPTSVKVCRIELHGQEIAFGQHKSSASVAEQRAALEAIKVLKEDDEFTRTPTKESPWSSCQCKDIAAAAMASSSTSKSKVKKVFLLFISKKKKKIKAAVTLVKISQGVVGKSTHIPPRAMKVKKPKKLDEGAGSKIKSVFIEDEADEKDQGCVKNDQTAETASTPEHCEVLEVGETDVKSDEDALMIEVAGDDIVVIEKVLVEVEEEEVEGEFPSRIGWREP</sequence>
<feature type="domain" description="Dicer dsRNA-binding fold" evidence="10">
    <location>
        <begin position="643"/>
        <end position="738"/>
    </location>
</feature>
<dbReference type="PANTHER" id="PTHR14950:SF37">
    <property type="entry name" value="ENDORIBONUCLEASE DICER"/>
    <property type="match status" value="1"/>
</dbReference>
<keyword evidence="4" id="KW-0347">Helicase</keyword>
<dbReference type="SMART" id="SM00487">
    <property type="entry name" value="DEXDc"/>
    <property type="match status" value="1"/>
</dbReference>
<feature type="domain" description="Helicase ATP-binding" evidence="8">
    <location>
        <begin position="99"/>
        <end position="282"/>
    </location>
</feature>
<dbReference type="FunFam" id="3.30.160.380:FF:000004">
    <property type="entry name" value="Dicer-like protein 1"/>
    <property type="match status" value="1"/>
</dbReference>
<dbReference type="PROSITE" id="PS51327">
    <property type="entry name" value="DICER_DSRBF"/>
    <property type="match status" value="1"/>
</dbReference>
<name>A0A0L6V7S2_9BASI</name>
<dbReference type="Proteomes" id="UP000037035">
    <property type="component" value="Unassembled WGS sequence"/>
</dbReference>
<keyword evidence="6" id="KW-0694">RNA-binding</keyword>
<dbReference type="Pfam" id="PF00271">
    <property type="entry name" value="Helicase_C"/>
    <property type="match status" value="1"/>
</dbReference>
<dbReference type="VEuPathDB" id="FungiDB:VP01_247g3"/>
<dbReference type="GO" id="GO:0005737">
    <property type="term" value="C:cytoplasm"/>
    <property type="evidence" value="ECO:0007669"/>
    <property type="project" value="TreeGrafter"/>
</dbReference>
<evidence type="ECO:0000256" key="4">
    <source>
        <dbReference type="ARBA" id="ARBA00022806"/>
    </source>
</evidence>
<dbReference type="PROSITE" id="PS50142">
    <property type="entry name" value="RNASE_3_2"/>
    <property type="match status" value="2"/>
</dbReference>
<dbReference type="Gene3D" id="1.20.1320.30">
    <property type="match status" value="1"/>
</dbReference>
<dbReference type="Pfam" id="PF03368">
    <property type="entry name" value="Dicer_dimer"/>
    <property type="match status" value="1"/>
</dbReference>
<dbReference type="STRING" id="27349.A0A0L6V7S2"/>
<reference evidence="11 12" key="1">
    <citation type="submission" date="2015-08" db="EMBL/GenBank/DDBJ databases">
        <title>Next Generation Sequencing and Analysis of the Genome of Puccinia sorghi L Schw, the Causal Agent of Maize Common Rust.</title>
        <authorList>
            <person name="Rochi L."/>
            <person name="Burguener G."/>
            <person name="Darino M."/>
            <person name="Turjanski A."/>
            <person name="Kreff E."/>
            <person name="Dieguez M.J."/>
            <person name="Sacco F."/>
        </authorList>
    </citation>
    <scope>NUCLEOTIDE SEQUENCE [LARGE SCALE GENOMIC DNA]</scope>
    <source>
        <strain evidence="11 12">RO10H11247</strain>
    </source>
</reference>
<feature type="domain" description="Helicase C-terminal" evidence="9">
    <location>
        <begin position="426"/>
        <end position="589"/>
    </location>
</feature>
<dbReference type="InterPro" id="IPR036389">
    <property type="entry name" value="RNase_III_sf"/>
</dbReference>
<dbReference type="InterPro" id="IPR001650">
    <property type="entry name" value="Helicase_C-like"/>
</dbReference>
<keyword evidence="2" id="KW-0547">Nucleotide-binding</keyword>
<dbReference type="InterPro" id="IPR011545">
    <property type="entry name" value="DEAD/DEAH_box_helicase_dom"/>
</dbReference>
<evidence type="ECO:0000256" key="5">
    <source>
        <dbReference type="ARBA" id="ARBA00022840"/>
    </source>
</evidence>
<dbReference type="SUPFAM" id="SSF52540">
    <property type="entry name" value="P-loop containing nucleoside triphosphate hydrolases"/>
    <property type="match status" value="1"/>
</dbReference>
<evidence type="ECO:0000259" key="8">
    <source>
        <dbReference type="PROSITE" id="PS51192"/>
    </source>
</evidence>
<accession>A0A0L6V7S2</accession>
<dbReference type="GO" id="GO:0004386">
    <property type="term" value="F:helicase activity"/>
    <property type="evidence" value="ECO:0007669"/>
    <property type="project" value="UniProtKB-KW"/>
</dbReference>
<evidence type="ECO:0000259" key="9">
    <source>
        <dbReference type="PROSITE" id="PS51194"/>
    </source>
</evidence>
<dbReference type="CDD" id="cd00593">
    <property type="entry name" value="RIBOc"/>
    <property type="match status" value="2"/>
</dbReference>
<dbReference type="OrthoDB" id="416741at2759"/>
<keyword evidence="3" id="KW-0378">Hydrolase</keyword>
<dbReference type="GO" id="GO:0005634">
    <property type="term" value="C:nucleus"/>
    <property type="evidence" value="ECO:0007669"/>
    <property type="project" value="TreeGrafter"/>
</dbReference>
<evidence type="ECO:0000313" key="12">
    <source>
        <dbReference type="Proteomes" id="UP000037035"/>
    </source>
</evidence>
<gene>
    <name evidence="11" type="ORF">VP01_247g3</name>
</gene>
<comment type="similarity">
    <text evidence="6">Belongs to the helicase family. Dicer subfamily.</text>
</comment>
<dbReference type="GO" id="GO:0004525">
    <property type="term" value="F:ribonuclease III activity"/>
    <property type="evidence" value="ECO:0007669"/>
    <property type="project" value="InterPro"/>
</dbReference>
<feature type="domain" description="RNase III" evidence="7">
    <location>
        <begin position="1217"/>
        <end position="1369"/>
    </location>
</feature>
<dbReference type="FunFam" id="1.10.1520.10:FF:000040">
    <property type="entry name" value="Uncharacterized protein"/>
    <property type="match status" value="1"/>
</dbReference>
<keyword evidence="12" id="KW-1185">Reference proteome</keyword>
<evidence type="ECO:0008006" key="13">
    <source>
        <dbReference type="Google" id="ProtNLM"/>
    </source>
</evidence>
<evidence type="ECO:0000259" key="10">
    <source>
        <dbReference type="PROSITE" id="PS51327"/>
    </source>
</evidence>
<dbReference type="GO" id="GO:0003723">
    <property type="term" value="F:RNA binding"/>
    <property type="evidence" value="ECO:0007669"/>
    <property type="project" value="UniProtKB-UniRule"/>
</dbReference>
<dbReference type="Gene3D" id="1.10.1520.10">
    <property type="entry name" value="Ribonuclease III domain"/>
    <property type="match status" value="2"/>
</dbReference>
<evidence type="ECO:0000313" key="11">
    <source>
        <dbReference type="EMBL" id="KNZ56170.1"/>
    </source>
</evidence>
<keyword evidence="5" id="KW-0067">ATP-binding</keyword>
<dbReference type="GO" id="GO:0005524">
    <property type="term" value="F:ATP binding"/>
    <property type="evidence" value="ECO:0007669"/>
    <property type="project" value="UniProtKB-KW"/>
</dbReference>
<evidence type="ECO:0000256" key="2">
    <source>
        <dbReference type="ARBA" id="ARBA00022741"/>
    </source>
</evidence>
<dbReference type="GO" id="GO:0030422">
    <property type="term" value="P:siRNA processing"/>
    <property type="evidence" value="ECO:0007669"/>
    <property type="project" value="TreeGrafter"/>
</dbReference>
<evidence type="ECO:0000256" key="6">
    <source>
        <dbReference type="PROSITE-ProRule" id="PRU00657"/>
    </source>
</evidence>
<dbReference type="SUPFAM" id="SSF69065">
    <property type="entry name" value="RNase III domain-like"/>
    <property type="match status" value="2"/>
</dbReference>
<dbReference type="InterPro" id="IPR000999">
    <property type="entry name" value="RNase_III_dom"/>
</dbReference>
<dbReference type="FunFam" id="1.10.1520.10:FF:000033">
    <property type="entry name" value="Uncharacterized protein"/>
    <property type="match status" value="1"/>
</dbReference>
<dbReference type="Pfam" id="PF00636">
    <property type="entry name" value="Ribonuclease_3"/>
    <property type="match status" value="2"/>
</dbReference>
<dbReference type="Gene3D" id="3.40.50.300">
    <property type="entry name" value="P-loop containing nucleotide triphosphate hydrolases"/>
    <property type="match status" value="2"/>
</dbReference>
<dbReference type="Gene3D" id="3.30.160.380">
    <property type="entry name" value="Dicer dimerisation domain"/>
    <property type="match status" value="1"/>
</dbReference>
<comment type="caution">
    <text evidence="11">The sequence shown here is derived from an EMBL/GenBank/DDBJ whole genome shotgun (WGS) entry which is preliminary data.</text>
</comment>
<dbReference type="PROSITE" id="PS51194">
    <property type="entry name" value="HELICASE_CTER"/>
    <property type="match status" value="1"/>
</dbReference>
<dbReference type="InterPro" id="IPR005034">
    <property type="entry name" value="Dicer_dimerisation"/>
</dbReference>
<dbReference type="PANTHER" id="PTHR14950">
    <property type="entry name" value="DICER-RELATED"/>
    <property type="match status" value="1"/>
</dbReference>
<dbReference type="PROSITE" id="PS51192">
    <property type="entry name" value="HELICASE_ATP_BIND_1"/>
    <property type="match status" value="1"/>
</dbReference>
<organism evidence="11 12">
    <name type="scientific">Puccinia sorghi</name>
    <dbReference type="NCBI Taxonomy" id="27349"/>
    <lineage>
        <taxon>Eukaryota</taxon>
        <taxon>Fungi</taxon>
        <taxon>Dikarya</taxon>
        <taxon>Basidiomycota</taxon>
        <taxon>Pucciniomycotina</taxon>
        <taxon>Pucciniomycetes</taxon>
        <taxon>Pucciniales</taxon>
        <taxon>Pucciniaceae</taxon>
        <taxon>Puccinia</taxon>
    </lineage>
</organism>
<dbReference type="SMART" id="SM00535">
    <property type="entry name" value="RIBOc"/>
    <property type="match status" value="2"/>
</dbReference>
<keyword evidence="1" id="KW-0677">Repeat</keyword>
<protein>
    <recommendedName>
        <fullName evidence="13">Dicer-like protein 1</fullName>
    </recommendedName>
</protein>
<feature type="domain" description="RNase III" evidence="7">
    <location>
        <begin position="1030"/>
        <end position="1170"/>
    </location>
</feature>
<dbReference type="Pfam" id="PF00270">
    <property type="entry name" value="DEAD"/>
    <property type="match status" value="1"/>
</dbReference>
<evidence type="ECO:0000256" key="1">
    <source>
        <dbReference type="ARBA" id="ARBA00022737"/>
    </source>
</evidence>
<proteinExistence type="inferred from homology"/>
<dbReference type="InterPro" id="IPR014001">
    <property type="entry name" value="Helicase_ATP-bd"/>
</dbReference>
<dbReference type="InterPro" id="IPR027417">
    <property type="entry name" value="P-loop_NTPase"/>
</dbReference>